<reference evidence="2" key="1">
    <citation type="journal article" date="2019" name="Int. J. Syst. Evol. Microbiol.">
        <title>The Global Catalogue of Microorganisms (GCM) 10K type strain sequencing project: providing services to taxonomists for standard genome sequencing and annotation.</title>
        <authorList>
            <consortium name="The Broad Institute Genomics Platform"/>
            <consortium name="The Broad Institute Genome Sequencing Center for Infectious Disease"/>
            <person name="Wu L."/>
            <person name="Ma J."/>
        </authorList>
    </citation>
    <scope>NUCLEOTIDE SEQUENCE [LARGE SCALE GENOMIC DNA]</scope>
    <source>
        <strain evidence="2">KCTC 42255</strain>
    </source>
</reference>
<comment type="caution">
    <text evidence="1">The sequence shown here is derived from an EMBL/GenBank/DDBJ whole genome shotgun (WGS) entry which is preliminary data.</text>
</comment>
<dbReference type="Proteomes" id="UP001597357">
    <property type="component" value="Unassembled WGS sequence"/>
</dbReference>
<proteinExistence type="predicted"/>
<keyword evidence="2" id="KW-1185">Reference proteome</keyword>
<organism evidence="1 2">
    <name type="scientific">Mesonia sediminis</name>
    <dbReference type="NCBI Taxonomy" id="1703946"/>
    <lineage>
        <taxon>Bacteria</taxon>
        <taxon>Pseudomonadati</taxon>
        <taxon>Bacteroidota</taxon>
        <taxon>Flavobacteriia</taxon>
        <taxon>Flavobacteriales</taxon>
        <taxon>Flavobacteriaceae</taxon>
        <taxon>Mesonia</taxon>
    </lineage>
</organism>
<evidence type="ECO:0000313" key="2">
    <source>
        <dbReference type="Proteomes" id="UP001597357"/>
    </source>
</evidence>
<dbReference type="RefSeq" id="WP_379047749.1">
    <property type="nucleotide sequence ID" value="NZ_JBHULZ010000041.1"/>
</dbReference>
<dbReference type="EMBL" id="JBHULZ010000041">
    <property type="protein sequence ID" value="MFD2698342.1"/>
    <property type="molecule type" value="Genomic_DNA"/>
</dbReference>
<accession>A0ABW5SGR8</accession>
<gene>
    <name evidence="1" type="ORF">ACFSQ0_10090</name>
</gene>
<evidence type="ECO:0000313" key="1">
    <source>
        <dbReference type="EMBL" id="MFD2698342.1"/>
    </source>
</evidence>
<sequence length="1133" mass="130653">MKSRLTFLFLFLSFLTRGQVENGIQLKKLKLQDSVQIDSVSINPFKFEVLNKQQQPIDTSFYRVDFRLARIYFTPDYQKNNDSIYISYKKYPDFLTKKYQQFDPSIIVNSSQTRAISYTLESPAAAKNYNPFEGLSTTGSISRGITVGTNQSAVLNSELDLQIVGEIAPGVSLRASLQDANIPLQQQGYAQNLSEFDQVFIELESKNWKVRAGDVDLIENQSFFAAYRKKVQGINLQANLSSQNDHQIRAQASAALVQGVYTQNEFIAQEGNQGPYKLTGPNNEVFVLIISGSERVFVNGNLLSRGENEDYTIDYTAGEIIFNPTFPITSEMRIRVEFQYTEQNYSRIIATAGGDYQSEKWQISGFVYHETDLKNQPLQQNLNREQVDQLAQAGDNQENMFIASAQESNFSENKVLYTKTQINGKEVFVYSNNPEEDLFQVKFTLVGPNQGDYILASNSAISKIYNYVAPINGIKQGNYAPIIRLYAPERLQLAMTKAQYSDKKTAMNVEIAASKKDLNLFSAQDDQDNAGLALKAEGKQLLKTFANKAQFFIQQDLTYIENSFSPIERIYAIEFDRDWNLENQKGNQIFNRSGFKYIDSTSHETEYWFEHLNYKNNYSGNRHVFSTQNRFNRFKITGNASYLNSQSQYEKTKFLKAYLDLNLQINKWYTGTRIATEHLKEQNKLSDELALNSQAFQSSTVYVGVGDSTGVFTEIGFKLRTNDSIRNNRLSHVNTAYNYYLKGNVLKQENSQLSFFANYRKLKYTNSIPAENSLNAQIRYRQNFANRFIQSNTLYQTNSGTLAQQEFTYVEVNPGEGQFIWIDYNQNGTQELDEFEISPFPNEGKYVRVLLPNQIFIKTNQNKISQVLVLNGARLNQQKKTAFWHHFYNQTSYLLERKIRRASGKFNLNPFQQDHEELGANINFRNSLFYNRGKQKHSTTYTYLDATNKNFLITGVQESKIRSHQINYLHRIAAVWLLGFEQQLSKNENSYQNFPSRNFNINSLRIFPKVTYLLDQNKRFELFYELDIQENVINNLETLQKQRLGLSLQWAKGQIYSFSTEFNYIYNAFKGDAFSPVGYQMLSGLQPKTNYTWKLLAQKKITNYLDLNLNYQGRKSPNNAAIHTGNVQLRAYF</sequence>
<name>A0ABW5SGR8_9FLAO</name>
<protein>
    <recommendedName>
        <fullName evidence="3">DUF2460 domain-containing protein</fullName>
    </recommendedName>
</protein>
<evidence type="ECO:0008006" key="3">
    <source>
        <dbReference type="Google" id="ProtNLM"/>
    </source>
</evidence>